<gene>
    <name evidence="4" type="ORF">RDB_LOCUS139851</name>
</gene>
<dbReference type="CDD" id="cd00067">
    <property type="entry name" value="GAL4"/>
    <property type="match status" value="1"/>
</dbReference>
<keyword evidence="2" id="KW-0539">Nucleus</keyword>
<dbReference type="Pfam" id="PF00172">
    <property type="entry name" value="Zn_clus"/>
    <property type="match status" value="1"/>
</dbReference>
<proteinExistence type="predicted"/>
<dbReference type="PANTHER" id="PTHR37534">
    <property type="entry name" value="TRANSCRIPTIONAL ACTIVATOR PROTEIN UGA3"/>
    <property type="match status" value="1"/>
</dbReference>
<evidence type="ECO:0000256" key="2">
    <source>
        <dbReference type="ARBA" id="ARBA00023242"/>
    </source>
</evidence>
<dbReference type="InterPro" id="IPR036864">
    <property type="entry name" value="Zn2-C6_fun-type_DNA-bd_sf"/>
</dbReference>
<accession>A0A8H3B3K7</accession>
<sequence>MLIDLLLDASHVNEGRKKKCDEQKPHCLRCTKGGFECEGYPTFEVRMRRITFGLPTNTGPGQSTSCTELLQASTVAVFSPKEPELATSSGLSEDSQALIRDSKSNNQILLVDCNPSALKHNRIVHEHSSRLDSCLDDSRNACNGVVSLHLNQPPLISSSSSASILLSSSSSPRNSSITSISTNTEPSITLTAGQASLLSSLFSLAHSDDYVPKLIESGSSQFIGPLYGPSWPFVLWDEEEGSAADNGDDPEGIRAIICRSPTPDPNTQSNALPFVLQSYAHWVNFVAFEPLKVAGMIREGVIMQFTSSPEVRTRVCLTANVISRLSKNPELCPRGTSIVLMLRSQAHQHIKDFRSKGFASERSIDMQSAHRALDSMMEMILIQRYSSPLSNLVALMEAAAPVFRRACPEPPERLVNLPNILASPGLNLQHFSATDVIIAAATSRPMFFKYDVTCTPETYAQLVKGDYGLQWLHGVPDYFIVLLAWINILHEDYGNGVDQKYVAEIERQVRSVKIKSGFTPDPSFLVLRFAVQECWRQTVYVYLYMALCGAQADDPRVARAVRSFVHIVNGIKTGRNPDSFLFIPIMVVGGFAYRERDRSILRQRMEGLRECANPSAASYDCLEVMKDIWLRTRAENRPAVWSDIRVSYSKITGV</sequence>
<evidence type="ECO:0000256" key="1">
    <source>
        <dbReference type="ARBA" id="ARBA00004123"/>
    </source>
</evidence>
<protein>
    <recommendedName>
        <fullName evidence="3">Zn(2)-C6 fungal-type domain-containing protein</fullName>
    </recommendedName>
</protein>
<dbReference type="AlphaFoldDB" id="A0A8H3B3K7"/>
<evidence type="ECO:0000313" key="5">
    <source>
        <dbReference type="Proteomes" id="UP000663846"/>
    </source>
</evidence>
<evidence type="ECO:0000259" key="3">
    <source>
        <dbReference type="Pfam" id="PF00172"/>
    </source>
</evidence>
<reference evidence="4" key="1">
    <citation type="submission" date="2021-01" db="EMBL/GenBank/DDBJ databases">
        <authorList>
            <person name="Kaushik A."/>
        </authorList>
    </citation>
    <scope>NUCLEOTIDE SEQUENCE</scope>
    <source>
        <strain evidence="4">AG1-1C</strain>
    </source>
</reference>
<dbReference type="PANTHER" id="PTHR37534:SF46">
    <property type="entry name" value="ZN(II)2CYS6 TRANSCRIPTION FACTOR (EUROFUNG)"/>
    <property type="match status" value="1"/>
</dbReference>
<dbReference type="GO" id="GO:0000981">
    <property type="term" value="F:DNA-binding transcription factor activity, RNA polymerase II-specific"/>
    <property type="evidence" value="ECO:0007669"/>
    <property type="project" value="InterPro"/>
</dbReference>
<dbReference type="InterPro" id="IPR001138">
    <property type="entry name" value="Zn2Cys6_DnaBD"/>
</dbReference>
<organism evidence="4 5">
    <name type="scientific">Rhizoctonia solani</name>
    <dbReference type="NCBI Taxonomy" id="456999"/>
    <lineage>
        <taxon>Eukaryota</taxon>
        <taxon>Fungi</taxon>
        <taxon>Dikarya</taxon>
        <taxon>Basidiomycota</taxon>
        <taxon>Agaricomycotina</taxon>
        <taxon>Agaricomycetes</taxon>
        <taxon>Cantharellales</taxon>
        <taxon>Ceratobasidiaceae</taxon>
        <taxon>Rhizoctonia</taxon>
    </lineage>
</organism>
<dbReference type="EMBL" id="CAJMWS010000480">
    <property type="protein sequence ID" value="CAE6447133.1"/>
    <property type="molecule type" value="Genomic_DNA"/>
</dbReference>
<dbReference type="GO" id="GO:0005634">
    <property type="term" value="C:nucleus"/>
    <property type="evidence" value="ECO:0007669"/>
    <property type="project" value="UniProtKB-SubCell"/>
</dbReference>
<dbReference type="InterPro" id="IPR021858">
    <property type="entry name" value="Fun_TF"/>
</dbReference>
<comment type="subcellular location">
    <subcellularLocation>
        <location evidence="1">Nucleus</location>
    </subcellularLocation>
</comment>
<dbReference type="Pfam" id="PF11951">
    <property type="entry name" value="Fungal_trans_2"/>
    <property type="match status" value="1"/>
</dbReference>
<dbReference type="Proteomes" id="UP000663846">
    <property type="component" value="Unassembled WGS sequence"/>
</dbReference>
<feature type="domain" description="Zn(2)-C6 fungal-type" evidence="3">
    <location>
        <begin position="16"/>
        <end position="42"/>
    </location>
</feature>
<comment type="caution">
    <text evidence="4">The sequence shown here is derived from an EMBL/GenBank/DDBJ whole genome shotgun (WGS) entry which is preliminary data.</text>
</comment>
<name>A0A8H3B3K7_9AGAM</name>
<dbReference type="SUPFAM" id="SSF57701">
    <property type="entry name" value="Zn2/Cys6 DNA-binding domain"/>
    <property type="match status" value="1"/>
</dbReference>
<evidence type="ECO:0000313" key="4">
    <source>
        <dbReference type="EMBL" id="CAE6447133.1"/>
    </source>
</evidence>
<dbReference type="GO" id="GO:0008270">
    <property type="term" value="F:zinc ion binding"/>
    <property type="evidence" value="ECO:0007669"/>
    <property type="project" value="InterPro"/>
</dbReference>